<evidence type="ECO:0000313" key="2">
    <source>
        <dbReference type="EMBL" id="MCU6763086.1"/>
    </source>
</evidence>
<keyword evidence="3" id="KW-1185">Reference proteome</keyword>
<dbReference type="EMBL" id="JAOQJQ010000005">
    <property type="protein sequence ID" value="MCU6763086.1"/>
    <property type="molecule type" value="Genomic_DNA"/>
</dbReference>
<keyword evidence="1" id="KW-0472">Membrane</keyword>
<comment type="caution">
    <text evidence="2">The sequence shown here is derived from an EMBL/GenBank/DDBJ whole genome shotgun (WGS) entry which is preliminary data.</text>
</comment>
<accession>A0ABT2TLQ7</accession>
<gene>
    <name evidence="2" type="ORF">OCV88_12235</name>
</gene>
<organism evidence="2 3">
    <name type="scientific">Brotonthovivens ammoniilytica</name>
    <dbReference type="NCBI Taxonomy" id="2981725"/>
    <lineage>
        <taxon>Bacteria</taxon>
        <taxon>Bacillati</taxon>
        <taxon>Bacillota</taxon>
        <taxon>Clostridia</taxon>
        <taxon>Lachnospirales</taxon>
        <taxon>Lachnospiraceae</taxon>
        <taxon>Brotonthovivens</taxon>
    </lineage>
</organism>
<evidence type="ECO:0000256" key="1">
    <source>
        <dbReference type="SAM" id="Phobius"/>
    </source>
</evidence>
<proteinExistence type="predicted"/>
<feature type="transmembrane region" description="Helical" evidence="1">
    <location>
        <begin position="6"/>
        <end position="25"/>
    </location>
</feature>
<protein>
    <submittedName>
        <fullName evidence="2">Uncharacterized protein</fullName>
    </submittedName>
</protein>
<keyword evidence="1" id="KW-1133">Transmembrane helix</keyword>
<dbReference type="RefSeq" id="WP_158425740.1">
    <property type="nucleotide sequence ID" value="NZ_JAOQJQ010000005.1"/>
</dbReference>
<name>A0ABT2TLQ7_9FIRM</name>
<keyword evidence="1" id="KW-0812">Transmembrane</keyword>
<sequence>MSPAVISLIIVAAAVIVVLIIFYFLGKKMQRKRDEQQETIESMKQTISMLVIDKKKLPLKASGLPQQMIDQSPWYLRRSKVPVVKAKVGPKIMLFVAENEIFAEIPLKKEVKATVSGLYITGIRGIRGPIEKPVKKRGFFARLMGQK</sequence>
<evidence type="ECO:0000313" key="3">
    <source>
        <dbReference type="Proteomes" id="UP001652442"/>
    </source>
</evidence>
<reference evidence="2 3" key="1">
    <citation type="journal article" date="2021" name="ISME Commun">
        <title>Automated analysis of genomic sequences facilitates high-throughput and comprehensive description of bacteria.</title>
        <authorList>
            <person name="Hitch T.C.A."/>
        </authorList>
    </citation>
    <scope>NUCLEOTIDE SEQUENCE [LARGE SCALE GENOMIC DNA]</scope>
    <source>
        <strain evidence="2 3">Sanger_109</strain>
    </source>
</reference>
<dbReference type="Proteomes" id="UP001652442">
    <property type="component" value="Unassembled WGS sequence"/>
</dbReference>